<dbReference type="InterPro" id="IPR008136">
    <property type="entry name" value="CinA_C"/>
</dbReference>
<evidence type="ECO:0000259" key="1">
    <source>
        <dbReference type="Pfam" id="PF02464"/>
    </source>
</evidence>
<dbReference type="SUPFAM" id="SSF142433">
    <property type="entry name" value="CinA-like"/>
    <property type="match status" value="1"/>
</dbReference>
<organism evidence="2 3">
    <name type="scientific">Gardnerella swidsinskii</name>
    <dbReference type="NCBI Taxonomy" id="2792979"/>
    <lineage>
        <taxon>Bacteria</taxon>
        <taxon>Bacillati</taxon>
        <taxon>Actinomycetota</taxon>
        <taxon>Actinomycetes</taxon>
        <taxon>Bifidobacteriales</taxon>
        <taxon>Bifidobacteriaceae</taxon>
        <taxon>Gardnerella</taxon>
    </lineage>
</organism>
<dbReference type="Pfam" id="PF02464">
    <property type="entry name" value="CinA"/>
    <property type="match status" value="2"/>
</dbReference>
<comment type="caution">
    <text evidence="2">The sequence shown here is derived from an EMBL/GenBank/DDBJ whole genome shotgun (WGS) entry which is preliminary data.</text>
</comment>
<proteinExistence type="predicted"/>
<dbReference type="Proteomes" id="UP000235293">
    <property type="component" value="Unassembled WGS sequence"/>
</dbReference>
<dbReference type="Gene3D" id="3.90.950.20">
    <property type="entry name" value="CinA-like"/>
    <property type="match status" value="1"/>
</dbReference>
<dbReference type="AlphaFoldDB" id="A0A9X7I918"/>
<evidence type="ECO:0000313" key="3">
    <source>
        <dbReference type="Proteomes" id="UP000235293"/>
    </source>
</evidence>
<sequence>MFWKIVSYNHIERIMNNSSGFNTVSLAANLLEKSFIKGMHIASAESLTGGLLADAFVSVPGASRVFCGSAVTYDIHAKSKILGVNSNLLQSEGAVYQDVAFQMAIGAAQIYRGSGWMYEEDCECCANFPIIGLSTTGVAGPGPDGNKPAGLVYVGIFLPQVSDVMDSVKDVARKELENGCVSNVYDYDFAQIESQSVTKIAPSSAAFVFELRLSGSRQEVRESTVFQLLRIANDLIAYVEDCK</sequence>
<dbReference type="EMBL" id="PNGY01000001">
    <property type="protein sequence ID" value="PMC54588.1"/>
    <property type="molecule type" value="Genomic_DNA"/>
</dbReference>
<evidence type="ECO:0000313" key="2">
    <source>
        <dbReference type="EMBL" id="PMC54588.1"/>
    </source>
</evidence>
<accession>A0A9X7I918</accession>
<feature type="domain" description="CinA C-terminal" evidence="1">
    <location>
        <begin position="26"/>
        <end position="111"/>
    </location>
</feature>
<name>A0A9X7I918_9BIFI</name>
<dbReference type="InterPro" id="IPR036653">
    <property type="entry name" value="CinA-like_C"/>
</dbReference>
<gene>
    <name evidence="2" type="ORF">CJ213_00040</name>
</gene>
<protein>
    <submittedName>
        <fullName evidence="2">Competence protein</fullName>
    </submittedName>
</protein>
<feature type="domain" description="CinA C-terminal" evidence="1">
    <location>
        <begin position="131"/>
        <end position="182"/>
    </location>
</feature>
<reference evidence="2 3" key="1">
    <citation type="submission" date="2017-09" db="EMBL/GenBank/DDBJ databases">
        <title>Bacterial strain isolated from the female urinary microbiota.</title>
        <authorList>
            <person name="Thomas-White K."/>
            <person name="Kumar N."/>
            <person name="Forster S."/>
            <person name="Putonti C."/>
            <person name="Lawley T."/>
            <person name="Wolfe A.J."/>
        </authorList>
    </citation>
    <scope>NUCLEOTIDE SEQUENCE [LARGE SCALE GENOMIC DNA]</scope>
    <source>
        <strain evidence="2 3">UMB0411</strain>
    </source>
</reference>